<dbReference type="EMBL" id="MN740872">
    <property type="protein sequence ID" value="QHU16000.1"/>
    <property type="molecule type" value="Genomic_DNA"/>
</dbReference>
<reference evidence="2" key="1">
    <citation type="journal article" date="2020" name="Nature">
        <title>Giant virus diversity and host interactions through global metagenomics.</title>
        <authorList>
            <person name="Schulz F."/>
            <person name="Roux S."/>
            <person name="Paez-Espino D."/>
            <person name="Jungbluth S."/>
            <person name="Walsh D.A."/>
            <person name="Denef V.J."/>
            <person name="McMahon K.D."/>
            <person name="Konstantinidis K.T."/>
            <person name="Eloe-Fadrosh E.A."/>
            <person name="Kyrpides N.C."/>
            <person name="Woyke T."/>
        </authorList>
    </citation>
    <scope>NUCLEOTIDE SEQUENCE</scope>
    <source>
        <strain evidence="2">GVMAG-S-3300010158-109</strain>
    </source>
</reference>
<dbReference type="InterPro" id="IPR005135">
    <property type="entry name" value="Endo/exonuclease/phosphatase"/>
</dbReference>
<protein>
    <recommendedName>
        <fullName evidence="1">Endonuclease/exonuclease/phosphatase domain-containing protein</fullName>
    </recommendedName>
</protein>
<dbReference type="GO" id="GO:0003824">
    <property type="term" value="F:catalytic activity"/>
    <property type="evidence" value="ECO:0007669"/>
    <property type="project" value="InterPro"/>
</dbReference>
<accession>A0A6C0KH42</accession>
<evidence type="ECO:0000259" key="1">
    <source>
        <dbReference type="Pfam" id="PF03372"/>
    </source>
</evidence>
<dbReference type="SUPFAM" id="SSF56219">
    <property type="entry name" value="DNase I-like"/>
    <property type="match status" value="1"/>
</dbReference>
<name>A0A6C0KH42_9ZZZZ</name>
<evidence type="ECO:0000313" key="2">
    <source>
        <dbReference type="EMBL" id="QHU16000.1"/>
    </source>
</evidence>
<dbReference type="Pfam" id="PF03372">
    <property type="entry name" value="Exo_endo_phos"/>
    <property type="match status" value="1"/>
</dbReference>
<dbReference type="AlphaFoldDB" id="A0A6C0KH42"/>
<proteinExistence type="predicted"/>
<dbReference type="Gene3D" id="3.60.10.10">
    <property type="entry name" value="Endonuclease/exonuclease/phosphatase"/>
    <property type="match status" value="1"/>
</dbReference>
<sequence length="272" mass="30472">MINVMSYNVSWEALEGKQSASADMTHCMNADNKCIQNIVSIIAQNKPNDFILLQEIRLDNDNQSKPFMEKMRELGLSNMRGIGTSVGKYAGIITMYDEDKYKVINVVEGDFISPKYARGPLYGRPYLIVLFQRLTDDRIFMVINLHGPQVWEVTANKTEVVINTIRSEIDKIGANNVITIIGGDFNIDMSRSSTQQTYRQMLDGGLNGFEPEDTCCDDGNTGGYMAGSFDHIAVSSPNTITYAKSPSYAQYWLRGKPMMSDHLPRVAHISIV</sequence>
<organism evidence="2">
    <name type="scientific">viral metagenome</name>
    <dbReference type="NCBI Taxonomy" id="1070528"/>
    <lineage>
        <taxon>unclassified sequences</taxon>
        <taxon>metagenomes</taxon>
        <taxon>organismal metagenomes</taxon>
    </lineage>
</organism>
<dbReference type="InterPro" id="IPR036691">
    <property type="entry name" value="Endo/exonu/phosph_ase_sf"/>
</dbReference>
<feature type="domain" description="Endonuclease/exonuclease/phosphatase" evidence="1">
    <location>
        <begin position="5"/>
        <end position="236"/>
    </location>
</feature>